<evidence type="ECO:0000313" key="2">
    <source>
        <dbReference type="Proteomes" id="UP000265520"/>
    </source>
</evidence>
<dbReference type="Proteomes" id="UP000265520">
    <property type="component" value="Unassembled WGS sequence"/>
</dbReference>
<dbReference type="AlphaFoldDB" id="A0A392VZB1"/>
<comment type="caution">
    <text evidence="1">The sequence shown here is derived from an EMBL/GenBank/DDBJ whole genome shotgun (WGS) entry which is preliminary data.</text>
</comment>
<feature type="non-terminal residue" evidence="1">
    <location>
        <position position="18"/>
    </location>
</feature>
<evidence type="ECO:0000313" key="1">
    <source>
        <dbReference type="EMBL" id="MCI92793.1"/>
    </source>
</evidence>
<accession>A0A392VZB1</accession>
<protein>
    <submittedName>
        <fullName evidence="1">Uncharacterized protein</fullName>
    </submittedName>
</protein>
<keyword evidence="2" id="KW-1185">Reference proteome</keyword>
<organism evidence="1 2">
    <name type="scientific">Trifolium medium</name>
    <dbReference type="NCBI Taxonomy" id="97028"/>
    <lineage>
        <taxon>Eukaryota</taxon>
        <taxon>Viridiplantae</taxon>
        <taxon>Streptophyta</taxon>
        <taxon>Embryophyta</taxon>
        <taxon>Tracheophyta</taxon>
        <taxon>Spermatophyta</taxon>
        <taxon>Magnoliopsida</taxon>
        <taxon>eudicotyledons</taxon>
        <taxon>Gunneridae</taxon>
        <taxon>Pentapetalae</taxon>
        <taxon>rosids</taxon>
        <taxon>fabids</taxon>
        <taxon>Fabales</taxon>
        <taxon>Fabaceae</taxon>
        <taxon>Papilionoideae</taxon>
        <taxon>50 kb inversion clade</taxon>
        <taxon>NPAAA clade</taxon>
        <taxon>Hologalegina</taxon>
        <taxon>IRL clade</taxon>
        <taxon>Trifolieae</taxon>
        <taxon>Trifolium</taxon>
    </lineage>
</organism>
<sequence>MRDDGNGAWTARAGTRAG</sequence>
<proteinExistence type="predicted"/>
<name>A0A392VZB1_9FABA</name>
<dbReference type="EMBL" id="LXQA011310309">
    <property type="protein sequence ID" value="MCI92793.1"/>
    <property type="molecule type" value="Genomic_DNA"/>
</dbReference>
<reference evidence="1 2" key="1">
    <citation type="journal article" date="2018" name="Front. Plant Sci.">
        <title>Red Clover (Trifolium pratense) and Zigzag Clover (T. medium) - A Picture of Genomic Similarities and Differences.</title>
        <authorList>
            <person name="Dluhosova J."/>
            <person name="Istvanek J."/>
            <person name="Nedelnik J."/>
            <person name="Repkova J."/>
        </authorList>
    </citation>
    <scope>NUCLEOTIDE SEQUENCE [LARGE SCALE GENOMIC DNA]</scope>
    <source>
        <strain evidence="2">cv. 10/8</strain>
        <tissue evidence="1">Leaf</tissue>
    </source>
</reference>